<feature type="domain" description="PAS" evidence="1">
    <location>
        <begin position="175"/>
        <end position="229"/>
    </location>
</feature>
<gene>
    <name evidence="3" type="ORF">PITCH_A1860008</name>
</gene>
<proteinExistence type="predicted"/>
<name>A0A445MVJ3_9BACT</name>
<dbReference type="PANTHER" id="PTHR44757">
    <property type="entry name" value="DIGUANYLATE CYCLASE DGCP"/>
    <property type="match status" value="1"/>
</dbReference>
<accession>A0A445MVJ3</accession>
<dbReference type="PROSITE" id="PS50113">
    <property type="entry name" value="PAC"/>
    <property type="match status" value="1"/>
</dbReference>
<feature type="domain" description="PAS" evidence="1">
    <location>
        <begin position="50"/>
        <end position="120"/>
    </location>
</feature>
<feature type="domain" description="PAC" evidence="2">
    <location>
        <begin position="124"/>
        <end position="174"/>
    </location>
</feature>
<organism evidence="3">
    <name type="scientific">uncultured Desulfobacterium sp</name>
    <dbReference type="NCBI Taxonomy" id="201089"/>
    <lineage>
        <taxon>Bacteria</taxon>
        <taxon>Pseudomonadati</taxon>
        <taxon>Thermodesulfobacteriota</taxon>
        <taxon>Desulfobacteria</taxon>
        <taxon>Desulfobacterales</taxon>
        <taxon>Desulfobacteriaceae</taxon>
        <taxon>Desulfobacterium</taxon>
        <taxon>environmental samples</taxon>
    </lineage>
</organism>
<evidence type="ECO:0000313" key="3">
    <source>
        <dbReference type="EMBL" id="SPD73412.1"/>
    </source>
</evidence>
<dbReference type="CDD" id="cd00130">
    <property type="entry name" value="PAS"/>
    <property type="match status" value="2"/>
</dbReference>
<evidence type="ECO:0000259" key="2">
    <source>
        <dbReference type="PROSITE" id="PS50113"/>
    </source>
</evidence>
<dbReference type="Gene3D" id="3.30.450.20">
    <property type="entry name" value="PAS domain"/>
    <property type="match status" value="2"/>
</dbReference>
<dbReference type="Pfam" id="PF13426">
    <property type="entry name" value="PAS_9"/>
    <property type="match status" value="1"/>
</dbReference>
<sequence length="272" mass="31130">MTTTYWGHPHKCAMPHSFFYNTEGKLIGMIGSCRDISKIKAIEAKIKELSEHSFMALADNAFDGIVIVTPDLFHAYSNRRAAEMLGYSIEEMLELDVRRLATPDTAPIFEDRVRKRIRGEDFSHYYQTELVTKTGTTIPVEISCSRIFWQGQPGDLTIIRDLSERKKAEQALSENEKKLRSLIDTTSDWVWELDLDGYYTYASPMCKNFLGYDPQEIVGINVLDLLADEYVSNTKVFFKQKCENPRPFTGYIARMNRKDGGQVLVEVRGTPV</sequence>
<dbReference type="SMART" id="SM00091">
    <property type="entry name" value="PAS"/>
    <property type="match status" value="2"/>
</dbReference>
<dbReference type="AlphaFoldDB" id="A0A445MVJ3"/>
<reference evidence="3" key="1">
    <citation type="submission" date="2018-01" db="EMBL/GenBank/DDBJ databases">
        <authorList>
            <person name="Regsiter A."/>
            <person name="William W."/>
        </authorList>
    </citation>
    <scope>NUCLEOTIDE SEQUENCE</scope>
    <source>
        <strain evidence="3">TRIP AH-1</strain>
    </source>
</reference>
<dbReference type="Pfam" id="PF00989">
    <property type="entry name" value="PAS"/>
    <property type="match status" value="1"/>
</dbReference>
<dbReference type="SUPFAM" id="SSF55785">
    <property type="entry name" value="PYP-like sensor domain (PAS domain)"/>
    <property type="match status" value="2"/>
</dbReference>
<dbReference type="InterPro" id="IPR052155">
    <property type="entry name" value="Biofilm_reg_signaling"/>
</dbReference>
<evidence type="ECO:0008006" key="4">
    <source>
        <dbReference type="Google" id="ProtNLM"/>
    </source>
</evidence>
<dbReference type="InterPro" id="IPR013767">
    <property type="entry name" value="PAS_fold"/>
</dbReference>
<dbReference type="EMBL" id="OJIN01000097">
    <property type="protein sequence ID" value="SPD73412.1"/>
    <property type="molecule type" value="Genomic_DNA"/>
</dbReference>
<dbReference type="PROSITE" id="PS50112">
    <property type="entry name" value="PAS"/>
    <property type="match status" value="2"/>
</dbReference>
<protein>
    <recommendedName>
        <fullName evidence="4">PAS domain S-box protein</fullName>
    </recommendedName>
</protein>
<dbReference type="InterPro" id="IPR000014">
    <property type="entry name" value="PAS"/>
</dbReference>
<evidence type="ECO:0000259" key="1">
    <source>
        <dbReference type="PROSITE" id="PS50112"/>
    </source>
</evidence>
<dbReference type="InterPro" id="IPR000700">
    <property type="entry name" value="PAS-assoc_C"/>
</dbReference>
<dbReference type="NCBIfam" id="TIGR00229">
    <property type="entry name" value="sensory_box"/>
    <property type="match status" value="2"/>
</dbReference>
<dbReference type="PANTHER" id="PTHR44757:SF2">
    <property type="entry name" value="BIOFILM ARCHITECTURE MAINTENANCE PROTEIN MBAA"/>
    <property type="match status" value="1"/>
</dbReference>
<dbReference type="InterPro" id="IPR035965">
    <property type="entry name" value="PAS-like_dom_sf"/>
</dbReference>
<dbReference type="GO" id="GO:0006355">
    <property type="term" value="P:regulation of DNA-templated transcription"/>
    <property type="evidence" value="ECO:0007669"/>
    <property type="project" value="InterPro"/>
</dbReference>